<protein>
    <submittedName>
        <fullName evidence="2">Uncharacterized protein</fullName>
    </submittedName>
</protein>
<reference evidence="2 3" key="1">
    <citation type="submission" date="2018-05" db="EMBL/GenBank/DDBJ databases">
        <title>Genomic Encyclopedia of Type Strains, Phase IV (KMG-IV): sequencing the most valuable type-strain genomes for metagenomic binning, comparative biology and taxonomic classification.</title>
        <authorList>
            <person name="Goeker M."/>
        </authorList>
    </citation>
    <scope>NUCLEOTIDE SEQUENCE [LARGE SCALE GENOMIC DNA]</scope>
    <source>
        <strain evidence="2 3">DSM 45480</strain>
    </source>
</reference>
<accession>A0A316HNH3</accession>
<dbReference type="EMBL" id="QGHB01000016">
    <property type="protein sequence ID" value="PWK81730.1"/>
    <property type="molecule type" value="Genomic_DNA"/>
</dbReference>
<gene>
    <name evidence="2" type="ORF">C8D88_116142</name>
</gene>
<dbReference type="RefSeq" id="WP_109641199.1">
    <property type="nucleotide sequence ID" value="NZ_QGHB01000016.1"/>
</dbReference>
<feature type="region of interest" description="Disordered" evidence="1">
    <location>
        <begin position="50"/>
        <end position="80"/>
    </location>
</feature>
<evidence type="ECO:0000313" key="3">
    <source>
        <dbReference type="Proteomes" id="UP000246005"/>
    </source>
</evidence>
<name>A0A316HNH3_9PSEU</name>
<proteinExistence type="predicted"/>
<organism evidence="2 3">
    <name type="scientific">Lentzea atacamensis</name>
    <dbReference type="NCBI Taxonomy" id="531938"/>
    <lineage>
        <taxon>Bacteria</taxon>
        <taxon>Bacillati</taxon>
        <taxon>Actinomycetota</taxon>
        <taxon>Actinomycetes</taxon>
        <taxon>Pseudonocardiales</taxon>
        <taxon>Pseudonocardiaceae</taxon>
        <taxon>Lentzea</taxon>
    </lineage>
</organism>
<evidence type="ECO:0000256" key="1">
    <source>
        <dbReference type="SAM" id="MobiDB-lite"/>
    </source>
</evidence>
<comment type="caution">
    <text evidence="2">The sequence shown here is derived from an EMBL/GenBank/DDBJ whole genome shotgun (WGS) entry which is preliminary data.</text>
</comment>
<sequence>MATTAVFGAIAGLLSLCRAYKEVPGSPLANVNIFDGPVVLESEYEHPDSLFIGDSGDDIPSGSSQQDFGPYGRTTGSRDENGTILCTAESASGDTDMSARRARVAEIVGAVEDLVRQNVLATSDPTLGGSVLWCRITNQELRQSQTTEGAFAEMLFVVAFRARL</sequence>
<evidence type="ECO:0000313" key="2">
    <source>
        <dbReference type="EMBL" id="PWK81730.1"/>
    </source>
</evidence>
<dbReference type="AlphaFoldDB" id="A0A316HNH3"/>
<feature type="compositionally biased region" description="Low complexity" evidence="1">
    <location>
        <begin position="52"/>
        <end position="67"/>
    </location>
</feature>
<dbReference type="Proteomes" id="UP000246005">
    <property type="component" value="Unassembled WGS sequence"/>
</dbReference>